<dbReference type="SUPFAM" id="SSF52540">
    <property type="entry name" value="P-loop containing nucleoside triphosphate hydrolases"/>
    <property type="match status" value="1"/>
</dbReference>
<evidence type="ECO:0000259" key="4">
    <source>
        <dbReference type="PROSITE" id="PS50893"/>
    </source>
</evidence>
<dbReference type="OrthoDB" id="18967at2"/>
<evidence type="ECO:0000256" key="2">
    <source>
        <dbReference type="ARBA" id="ARBA00022741"/>
    </source>
</evidence>
<name>A0A419SJJ3_9BACL</name>
<evidence type="ECO:0000313" key="5">
    <source>
        <dbReference type="EMBL" id="RKD24132.1"/>
    </source>
</evidence>
<reference evidence="5 6" key="1">
    <citation type="submission" date="2016-08" db="EMBL/GenBank/DDBJ databases">
        <title>Novel Firmicute Genomes.</title>
        <authorList>
            <person name="Poppleton D.I."/>
            <person name="Gribaldo S."/>
        </authorList>
    </citation>
    <scope>NUCLEOTIDE SEQUENCE [LARGE SCALE GENOMIC DNA]</scope>
    <source>
        <strain evidence="5 6">RAOx-1</strain>
    </source>
</reference>
<dbReference type="EMBL" id="MCHY01000008">
    <property type="protein sequence ID" value="RKD24132.1"/>
    <property type="molecule type" value="Genomic_DNA"/>
</dbReference>
<dbReference type="PANTHER" id="PTHR42788">
    <property type="entry name" value="TAURINE IMPORT ATP-BINDING PROTEIN-RELATED"/>
    <property type="match status" value="1"/>
</dbReference>
<evidence type="ECO:0000313" key="6">
    <source>
        <dbReference type="Proteomes" id="UP000284219"/>
    </source>
</evidence>
<keyword evidence="6" id="KW-1185">Reference proteome</keyword>
<dbReference type="GO" id="GO:0016887">
    <property type="term" value="F:ATP hydrolysis activity"/>
    <property type="evidence" value="ECO:0007669"/>
    <property type="project" value="InterPro"/>
</dbReference>
<gene>
    <name evidence="5" type="ORF">BEP19_06915</name>
</gene>
<feature type="domain" description="ABC transporter" evidence="4">
    <location>
        <begin position="3"/>
        <end position="235"/>
    </location>
</feature>
<proteinExistence type="predicted"/>
<dbReference type="GO" id="GO:0005524">
    <property type="term" value="F:ATP binding"/>
    <property type="evidence" value="ECO:0007669"/>
    <property type="project" value="UniProtKB-KW"/>
</dbReference>
<dbReference type="SMART" id="SM00382">
    <property type="entry name" value="AAA"/>
    <property type="match status" value="1"/>
</dbReference>
<dbReference type="PROSITE" id="PS00211">
    <property type="entry name" value="ABC_TRANSPORTER_1"/>
    <property type="match status" value="1"/>
</dbReference>
<dbReference type="InterPro" id="IPR017871">
    <property type="entry name" value="ABC_transporter-like_CS"/>
</dbReference>
<dbReference type="InterPro" id="IPR003593">
    <property type="entry name" value="AAA+_ATPase"/>
</dbReference>
<dbReference type="Gene3D" id="3.40.50.300">
    <property type="entry name" value="P-loop containing nucleotide triphosphate hydrolases"/>
    <property type="match status" value="1"/>
</dbReference>
<evidence type="ECO:0000256" key="1">
    <source>
        <dbReference type="ARBA" id="ARBA00022448"/>
    </source>
</evidence>
<organism evidence="5 6">
    <name type="scientific">Ammoniphilus oxalaticus</name>
    <dbReference type="NCBI Taxonomy" id="66863"/>
    <lineage>
        <taxon>Bacteria</taxon>
        <taxon>Bacillati</taxon>
        <taxon>Bacillota</taxon>
        <taxon>Bacilli</taxon>
        <taxon>Bacillales</taxon>
        <taxon>Paenibacillaceae</taxon>
        <taxon>Aneurinibacillus group</taxon>
        <taxon>Ammoniphilus</taxon>
    </lineage>
</organism>
<keyword evidence="3 5" id="KW-0067">ATP-binding</keyword>
<dbReference type="InterPro" id="IPR027417">
    <property type="entry name" value="P-loop_NTPase"/>
</dbReference>
<dbReference type="Proteomes" id="UP000284219">
    <property type="component" value="Unassembled WGS sequence"/>
</dbReference>
<dbReference type="Pfam" id="PF00005">
    <property type="entry name" value="ABC_tran"/>
    <property type="match status" value="1"/>
</dbReference>
<dbReference type="PANTHER" id="PTHR42788:SF13">
    <property type="entry name" value="ALIPHATIC SULFONATES IMPORT ATP-BINDING PROTEIN SSUB"/>
    <property type="match status" value="1"/>
</dbReference>
<sequence>MFLSVDGVTKSFPQKGKDAYTVFENLQFEVNEGEFVSILGPSGCGKSTLLHIIGGLDAPTHGHARMNGQPITEPGPDRGFVFQEAALMPWLTVLENVMFGLKSLNKAEARQIAIDHLKLVHLSRFANAYPHELSGGMRQRVSIARALAIDPKVLLMDEPFGALDEQTRMMMHKELQDIWMKTKKTILFITHNIRESILLSDRILLMGTRPGRIIKQFDVRIARPRPANHPEFIQLEADIMQHLEGEITKVMKEELGYEYSA</sequence>
<dbReference type="AlphaFoldDB" id="A0A419SJJ3"/>
<dbReference type="InterPro" id="IPR003439">
    <property type="entry name" value="ABC_transporter-like_ATP-bd"/>
</dbReference>
<dbReference type="InterPro" id="IPR050166">
    <property type="entry name" value="ABC_transporter_ATP-bind"/>
</dbReference>
<accession>A0A419SJJ3</accession>
<keyword evidence="1" id="KW-0813">Transport</keyword>
<comment type="caution">
    <text evidence="5">The sequence shown here is derived from an EMBL/GenBank/DDBJ whole genome shotgun (WGS) entry which is preliminary data.</text>
</comment>
<dbReference type="CDD" id="cd03293">
    <property type="entry name" value="ABC_NrtD_SsuB_transporters"/>
    <property type="match status" value="1"/>
</dbReference>
<dbReference type="PROSITE" id="PS50893">
    <property type="entry name" value="ABC_TRANSPORTER_2"/>
    <property type="match status" value="1"/>
</dbReference>
<protein>
    <submittedName>
        <fullName evidence="5">Nitrate/sulfonate/bicarbonate ABC transporter ATP-binding protein</fullName>
    </submittedName>
</protein>
<dbReference type="RefSeq" id="WP_120189394.1">
    <property type="nucleotide sequence ID" value="NZ_MCHY01000008.1"/>
</dbReference>
<keyword evidence="2" id="KW-0547">Nucleotide-binding</keyword>
<evidence type="ECO:0000256" key="3">
    <source>
        <dbReference type="ARBA" id="ARBA00022840"/>
    </source>
</evidence>